<feature type="compositionally biased region" description="Low complexity" evidence="1">
    <location>
        <begin position="104"/>
        <end position="125"/>
    </location>
</feature>
<name>A0A7S2THC0_9EUKA</name>
<dbReference type="AlphaFoldDB" id="A0A7S2THC0"/>
<feature type="compositionally biased region" description="Basic and acidic residues" evidence="1">
    <location>
        <begin position="47"/>
        <end position="57"/>
    </location>
</feature>
<proteinExistence type="predicted"/>
<sequence>MDAKPDRVTVKKEHVKLREEVEQNRQRRQEVHPYLGRETPLIGSRTPRRDDGGRTPIHDSALQDGSMTPGPVPSTPSSDAFNPAAYADDDNNEIYTPAPEDAQTPRTPLTAPGTTTTPYTPQTNPLSPYPGGDGGVGEAPFTAGPSTPVTPTPNTPYTPGVQDEDEQGDGGLPTDVAVMYNGQRGVVRGGNNNGYEVEFQGGERRTITESKLQLIRPSKAGVQVKIIRGPRRGQIGKILSSSEGNLESFVQLDDGMVVVEAARLAEYVPA</sequence>
<feature type="region of interest" description="Disordered" evidence="1">
    <location>
        <begin position="1"/>
        <end position="173"/>
    </location>
</feature>
<evidence type="ECO:0000313" key="2">
    <source>
        <dbReference type="EMBL" id="CAD9749985.1"/>
    </source>
</evidence>
<reference evidence="2" key="1">
    <citation type="submission" date="2021-01" db="EMBL/GenBank/DDBJ databases">
        <authorList>
            <person name="Corre E."/>
            <person name="Pelletier E."/>
            <person name="Niang G."/>
            <person name="Scheremetjew M."/>
            <person name="Finn R."/>
            <person name="Kale V."/>
            <person name="Holt S."/>
            <person name="Cochrane G."/>
            <person name="Meng A."/>
            <person name="Brown T."/>
            <person name="Cohen L."/>
        </authorList>
    </citation>
    <scope>NUCLEOTIDE SEQUENCE</scope>
    <source>
        <strain evidence="2">CCMP622</strain>
    </source>
</reference>
<evidence type="ECO:0008006" key="3">
    <source>
        <dbReference type="Google" id="ProtNLM"/>
    </source>
</evidence>
<organism evidence="2">
    <name type="scientific">Lotharella oceanica</name>
    <dbReference type="NCBI Taxonomy" id="641309"/>
    <lineage>
        <taxon>Eukaryota</taxon>
        <taxon>Sar</taxon>
        <taxon>Rhizaria</taxon>
        <taxon>Cercozoa</taxon>
        <taxon>Chlorarachniophyceae</taxon>
        <taxon>Lotharella</taxon>
    </lineage>
</organism>
<evidence type="ECO:0000256" key="1">
    <source>
        <dbReference type="SAM" id="MobiDB-lite"/>
    </source>
</evidence>
<feature type="compositionally biased region" description="Basic and acidic residues" evidence="1">
    <location>
        <begin position="1"/>
        <end position="31"/>
    </location>
</feature>
<dbReference type="EMBL" id="HBHP01004797">
    <property type="protein sequence ID" value="CAD9749985.1"/>
    <property type="molecule type" value="Transcribed_RNA"/>
</dbReference>
<protein>
    <recommendedName>
        <fullName evidence="3">KOW domain-containing protein</fullName>
    </recommendedName>
</protein>
<accession>A0A7S2THC0</accession>
<gene>
    <name evidence="2" type="ORF">LSP00402_LOCUS2976</name>
</gene>